<dbReference type="GeneID" id="65130526"/>
<keyword evidence="2" id="KW-1185">Reference proteome</keyword>
<accession>A0A7M1S365</accession>
<evidence type="ECO:0000313" key="2">
    <source>
        <dbReference type="Proteomes" id="UP000593898"/>
    </source>
</evidence>
<dbReference type="Proteomes" id="UP000593898">
    <property type="component" value="Segment"/>
</dbReference>
<proteinExistence type="predicted"/>
<name>A0A7M1S365_9CAUD</name>
<protein>
    <submittedName>
        <fullName evidence="1">Uncharacterized protein</fullName>
    </submittedName>
</protein>
<sequence>MSHIYFFKSSEERDGLSCLTIMSSSPRRAYGLAVINFIKNGYKGYPVRLAI</sequence>
<dbReference type="KEGG" id="vg:65130526"/>
<organism evidence="1 2">
    <name type="scientific">uncultured phage cr271_1</name>
    <dbReference type="NCBI Taxonomy" id="2772078"/>
    <lineage>
        <taxon>Viruses</taxon>
        <taxon>Duplodnaviria</taxon>
        <taxon>Heunggongvirae</taxon>
        <taxon>Uroviricota</taxon>
        <taxon>Caudoviricetes</taxon>
        <taxon>Crassvirales</taxon>
        <taxon>Intestiviridae</taxon>
        <taxon>Obtuvirinae</taxon>
        <taxon>Hacihdavirus</taxon>
        <taxon>Hacihdavirus animalis</taxon>
    </lineage>
</organism>
<dbReference type="EMBL" id="MT774394">
    <property type="protein sequence ID" value="QOR59910.1"/>
    <property type="molecule type" value="Genomic_DNA"/>
</dbReference>
<evidence type="ECO:0000313" key="1">
    <source>
        <dbReference type="EMBL" id="QOR59910.1"/>
    </source>
</evidence>
<reference evidence="1 2" key="1">
    <citation type="submission" date="2020-07" db="EMBL/GenBank/DDBJ databases">
        <title>Taxonomic proposal: Crassvirales, a new order of highly abundant and diverse bacterial viruses.</title>
        <authorList>
            <person name="Shkoporov A.N."/>
            <person name="Stockdale S.R."/>
            <person name="Guerin E."/>
            <person name="Ross R.P."/>
            <person name="Hill C."/>
        </authorList>
    </citation>
    <scope>NUCLEOTIDE SEQUENCE [LARGE SCALE GENOMIC DNA]</scope>
</reference>
<dbReference type="RefSeq" id="YP_010112068.1">
    <property type="nucleotide sequence ID" value="NC_055887.1"/>
</dbReference>